<dbReference type="InterPro" id="IPR045584">
    <property type="entry name" value="Pilin-like"/>
</dbReference>
<keyword evidence="10" id="KW-0998">Cell outer membrane</keyword>
<keyword evidence="8" id="KW-0653">Protein transport</keyword>
<dbReference type="InterPro" id="IPR008635">
    <property type="entry name" value="Coiled_stalk_dom"/>
</dbReference>
<evidence type="ECO:0000256" key="8">
    <source>
        <dbReference type="ARBA" id="ARBA00022927"/>
    </source>
</evidence>
<evidence type="ECO:0000256" key="1">
    <source>
        <dbReference type="ARBA" id="ARBA00004241"/>
    </source>
</evidence>
<evidence type="ECO:0000259" key="14">
    <source>
        <dbReference type="Pfam" id="PF13018"/>
    </source>
</evidence>
<evidence type="ECO:0000256" key="4">
    <source>
        <dbReference type="ARBA" id="ARBA00022448"/>
    </source>
</evidence>
<dbReference type="RefSeq" id="WP_136004893.1">
    <property type="nucleotide sequence ID" value="NZ_SRYW01000007.1"/>
</dbReference>
<feature type="domain" description="Trimeric autotransporter adhesin YadA-like C-terminal membrane anchor" evidence="11">
    <location>
        <begin position="1460"/>
        <end position="1520"/>
    </location>
</feature>
<keyword evidence="9" id="KW-0472">Membrane</keyword>
<dbReference type="Gene3D" id="1.20.5.2280">
    <property type="match status" value="1"/>
</dbReference>
<dbReference type="Pfam" id="PF05658">
    <property type="entry name" value="YadA_head"/>
    <property type="match status" value="5"/>
</dbReference>
<evidence type="ECO:0000256" key="6">
    <source>
        <dbReference type="ARBA" id="ARBA00022692"/>
    </source>
</evidence>
<dbReference type="InterPro" id="IPR008640">
    <property type="entry name" value="Adhesin_Head_dom"/>
</dbReference>
<evidence type="ECO:0000259" key="13">
    <source>
        <dbReference type="Pfam" id="PF05662"/>
    </source>
</evidence>
<dbReference type="Pfam" id="PF03895">
    <property type="entry name" value="YadA_anchor"/>
    <property type="match status" value="1"/>
</dbReference>
<evidence type="ECO:0000256" key="9">
    <source>
        <dbReference type="ARBA" id="ARBA00023136"/>
    </source>
</evidence>
<evidence type="ECO:0000256" key="10">
    <source>
        <dbReference type="ARBA" id="ARBA00023237"/>
    </source>
</evidence>
<dbReference type="EMBL" id="SRYW01000007">
    <property type="protein sequence ID" value="TGY34223.1"/>
    <property type="molecule type" value="Genomic_DNA"/>
</dbReference>
<evidence type="ECO:0000256" key="3">
    <source>
        <dbReference type="ARBA" id="ARBA00005848"/>
    </source>
</evidence>
<dbReference type="Pfam" id="PF05662">
    <property type="entry name" value="YadA_stalk"/>
    <property type="match status" value="8"/>
</dbReference>
<feature type="domain" description="Trimeric autotransporter adhesin YadA-like head" evidence="12">
    <location>
        <begin position="1159"/>
        <end position="1185"/>
    </location>
</feature>
<comment type="subcellular location">
    <subcellularLocation>
        <location evidence="2">Cell outer membrane</location>
    </subcellularLocation>
    <subcellularLocation>
        <location evidence="1">Cell surface</location>
    </subcellularLocation>
</comment>
<name>A0A4S2D164_STEMA</name>
<proteinExistence type="inferred from homology"/>
<dbReference type="InterPro" id="IPR011049">
    <property type="entry name" value="Serralysin-like_metalloprot_C"/>
</dbReference>
<feature type="domain" description="Trimeric autotransporter adhesin YadA-like head" evidence="12">
    <location>
        <begin position="1142"/>
        <end position="1155"/>
    </location>
</feature>
<dbReference type="Gene3D" id="6.10.250.2040">
    <property type="match status" value="2"/>
</dbReference>
<feature type="domain" description="Trimeric autotransporter adhesin YadA-like stalk" evidence="13">
    <location>
        <begin position="861"/>
        <end position="887"/>
    </location>
</feature>
<dbReference type="InterPro" id="IPR005594">
    <property type="entry name" value="YadA_C"/>
</dbReference>
<feature type="domain" description="Trimeric autotransporter adhesin YadA-like stalk" evidence="13">
    <location>
        <begin position="709"/>
        <end position="743"/>
    </location>
</feature>
<feature type="domain" description="Trimeric autotransporter adhesin YadA-like stalk" evidence="13">
    <location>
        <begin position="1221"/>
        <end position="1264"/>
    </location>
</feature>
<evidence type="ECO:0000256" key="5">
    <source>
        <dbReference type="ARBA" id="ARBA00022452"/>
    </source>
</evidence>
<dbReference type="Pfam" id="PF13018">
    <property type="entry name" value="ESPR"/>
    <property type="match status" value="1"/>
</dbReference>
<evidence type="ECO:0000313" key="15">
    <source>
        <dbReference type="EMBL" id="TGY34223.1"/>
    </source>
</evidence>
<feature type="domain" description="Trimeric autotransporter adhesin YadA-like head" evidence="12">
    <location>
        <begin position="594"/>
        <end position="612"/>
    </location>
</feature>
<reference evidence="15 16" key="1">
    <citation type="submission" date="2019-04" db="EMBL/GenBank/DDBJ databases">
        <title>Microbes associate with the intestines of laboratory mice.</title>
        <authorList>
            <person name="Navarre W."/>
            <person name="Wong E."/>
            <person name="Huang K."/>
            <person name="Tropini C."/>
            <person name="Ng K."/>
            <person name="Yu B."/>
        </authorList>
    </citation>
    <scope>NUCLEOTIDE SEQUENCE [LARGE SCALE GENOMIC DNA]</scope>
    <source>
        <strain evidence="15 16">NM62_B4-13</strain>
    </source>
</reference>
<organism evidence="15 16">
    <name type="scientific">Stenotrophomonas maltophilia</name>
    <name type="common">Pseudomonas maltophilia</name>
    <name type="synonym">Xanthomonas maltophilia</name>
    <dbReference type="NCBI Taxonomy" id="40324"/>
    <lineage>
        <taxon>Bacteria</taxon>
        <taxon>Pseudomonadati</taxon>
        <taxon>Pseudomonadota</taxon>
        <taxon>Gammaproteobacteria</taxon>
        <taxon>Lysobacterales</taxon>
        <taxon>Lysobacteraceae</taxon>
        <taxon>Stenotrophomonas</taxon>
        <taxon>Stenotrophomonas maltophilia group</taxon>
    </lineage>
</organism>
<dbReference type="GO" id="GO:0009279">
    <property type="term" value="C:cell outer membrane"/>
    <property type="evidence" value="ECO:0007669"/>
    <property type="project" value="UniProtKB-SubCell"/>
</dbReference>
<dbReference type="OrthoDB" id="1631723at2"/>
<evidence type="ECO:0000256" key="2">
    <source>
        <dbReference type="ARBA" id="ARBA00004442"/>
    </source>
</evidence>
<feature type="domain" description="Trimeric autotransporter adhesin YadA-like stalk" evidence="13">
    <location>
        <begin position="1397"/>
        <end position="1416"/>
    </location>
</feature>
<keyword evidence="4" id="KW-0813">Transport</keyword>
<feature type="domain" description="Trimeric autotransporter adhesin YadA-like head" evidence="12">
    <location>
        <begin position="1311"/>
        <end position="1335"/>
    </location>
</feature>
<dbReference type="Gene3D" id="1.20.5.170">
    <property type="match status" value="3"/>
</dbReference>
<feature type="domain" description="Trimeric autotransporter adhesin YadA-like stalk" evidence="13">
    <location>
        <begin position="647"/>
        <end position="675"/>
    </location>
</feature>
<keyword evidence="6" id="KW-0812">Transmembrane</keyword>
<dbReference type="GO" id="GO:0009986">
    <property type="term" value="C:cell surface"/>
    <property type="evidence" value="ECO:0007669"/>
    <property type="project" value="UniProtKB-SubCell"/>
</dbReference>
<dbReference type="Proteomes" id="UP000306631">
    <property type="component" value="Unassembled WGS sequence"/>
</dbReference>
<dbReference type="Gene3D" id="2.150.10.10">
    <property type="entry name" value="Serralysin-like metalloprotease, C-terminal"/>
    <property type="match status" value="2"/>
</dbReference>
<evidence type="ECO:0000313" key="16">
    <source>
        <dbReference type="Proteomes" id="UP000306631"/>
    </source>
</evidence>
<evidence type="ECO:0000259" key="11">
    <source>
        <dbReference type="Pfam" id="PF03895"/>
    </source>
</evidence>
<gene>
    <name evidence="15" type="ORF">E5352_10150</name>
</gene>
<dbReference type="Gene3D" id="3.30.1300.30">
    <property type="entry name" value="GSPII I/J protein-like"/>
    <property type="match status" value="1"/>
</dbReference>
<keyword evidence="7" id="KW-0732">Signal</keyword>
<dbReference type="Gene3D" id="2.60.40.4050">
    <property type="match status" value="2"/>
</dbReference>
<feature type="domain" description="ESPR" evidence="14">
    <location>
        <begin position="1"/>
        <end position="45"/>
    </location>
</feature>
<evidence type="ECO:0000256" key="7">
    <source>
        <dbReference type="ARBA" id="ARBA00022729"/>
    </source>
</evidence>
<dbReference type="SUPFAM" id="SSF101967">
    <property type="entry name" value="Adhesin YadA, collagen-binding domain"/>
    <property type="match status" value="5"/>
</dbReference>
<accession>A0A4S2D164</accession>
<feature type="domain" description="Trimeric autotransporter adhesin YadA-like stalk" evidence="13">
    <location>
        <begin position="1037"/>
        <end position="1076"/>
    </location>
</feature>
<dbReference type="GO" id="GO:0015031">
    <property type="term" value="P:protein transport"/>
    <property type="evidence" value="ECO:0007669"/>
    <property type="project" value="UniProtKB-KW"/>
</dbReference>
<comment type="caution">
    <text evidence="15">The sequence shown here is derived from an EMBL/GenBank/DDBJ whole genome shotgun (WGS) entry which is preliminary data.</text>
</comment>
<comment type="similarity">
    <text evidence="3">Belongs to the autotransporter-2 (AT-2) (TC 1.B.40) family.</text>
</comment>
<feature type="domain" description="Trimeric autotransporter adhesin YadA-like stalk" evidence="13">
    <location>
        <begin position="916"/>
        <end position="952"/>
    </location>
</feature>
<sequence>MNRIFRLVWNHQLKALVVVSEIATSRGSLAAGPVRVHLRVPLSALSIGLALALCSGGAWAGESQTLNDLQALAAKYAPLPVKIDAEAALAAVTHTRDTSPALSAQANVNLALGTRNVTAPAAAKVDLSLPRRIALPGSGDTLAGLGVDVRVDTPVAKATLGVAPTVPVAHQGLGVQVDAAAGVQAAGVTAAPQAQVDVQATAAAGLVPRAGAAAVTAAVNSAATVKASTPVATVDADVTVEVDALAQADAPPAHDTVAASLAATAAGGVKVAALGHGVDAADRNPKLVDVSAAARQTSSMTLAPTGLLGGVGDLLNGVGTTVGGVLDGVGGTVGDLLGGVGNTVGGILQPVVGTVLPAPTALPPGSPKGPAPADPNAGLVIGTGGLVGSLSQLVGPTAQGLLGGDGYVRNGNLAVSSANVMQTYSVTNVLGIPTVNLTPVGTLLDGLGNASTGGASHLTLIGGVTSDSYIFNINNGKPNGLLGLLLPDGSPAWSNTCVNLLVATVDCWAVNAAQDYQVLVGDGAYANGSKEVVIGANARHELPRQDANIAFPGNGVNDPTDPTGVPTADYAARMGHSVVVGDSARGTANGQTILGAEATSSQANSVALGYRSAANRGAQASYSAYGLTTAQVSAGEVSVGFAGGERQITNVAAGSAANDAVNVAQLQGAISQIDAVSAFAVTYDDDGAGNANYRRITLGEGTGTTTLGNLANGAVAAGSTEAVTGDQLFGTNTAIVDYFGGLTAYDPATGAWTAPSFQISTISSTGAVAQGVYDNATDAFSAVDGSLVNLNTQITDIRNGAGSRYLKVNSTGIDASAAGLDSIAVGTGATATAANAIAVGAGAVADRSGTVSVGAVGSERQVVNVAAGTQATDAVNLGQLQASEQGALRYDENPDGSLNFASATLGNGTGPTTLRNIGAGVVGALSTEAINGAQLFAANQAVATHLGGGAAVDASGVLTAPSYTINQVATNGQVTPGTYDNVGSAFDAVSQSLANVADQTDTIDKLAVKYDVDASGNATNQITLTGDGTGAAVGLGNLADGSVLAGSRAAVTGNQLFQTNNALVGYFGGTTSFDGNTGIWTAPTFRISTISTDGSVVGNDYSNVTTAFAAVDASLTTLNTRIDQIQPGAGSPYVQVNSLKRGAAASGANSVAIGPLASAGGAGSVAVGDGASASADNSIALGSGSVASVGAQSGYTGAYGAAGASSSVGEVAVGSSGAERKVTHVADGSERYDAVNVGQLQNGVNYAIDQSKAYTDTQITNINNGTSGMFQVNNTQGLAQPSATGANAAAGGAGATAAGSSATALGNGASAQADNSVALGAGSVANRANTVSVGSVGAERQIANVADGSQATDAVNVRQLQASQQGTLRYDTNVNGTTNLNSVTLGSTATGPTTVRNVAAGTAGTDAVNVDQLRSGLSQTLDWSKAYTDQRMDSFDRNLQKTDNRASAGVASAMAVAALPQPYEAGRSMASLAAGSFNGESGVAVGISGVSEGGRWIYKFSGSTNSRGDGGVAVGAGIQW</sequence>
<feature type="domain" description="Trimeric autotransporter adhesin YadA-like stalk" evidence="13">
    <location>
        <begin position="1341"/>
        <end position="1379"/>
    </location>
</feature>
<dbReference type="SUPFAM" id="SSF54523">
    <property type="entry name" value="Pili subunits"/>
    <property type="match status" value="1"/>
</dbReference>
<feature type="domain" description="Trimeric autotransporter adhesin YadA-like head" evidence="12">
    <location>
        <begin position="817"/>
        <end position="843"/>
    </location>
</feature>
<keyword evidence="5" id="KW-1134">Transmembrane beta strand</keyword>
<evidence type="ECO:0000259" key="12">
    <source>
        <dbReference type="Pfam" id="PF05658"/>
    </source>
</evidence>
<protein>
    <submittedName>
        <fullName evidence="15">Hemagglutinin</fullName>
    </submittedName>
</protein>
<dbReference type="InterPro" id="IPR024973">
    <property type="entry name" value="ESPR"/>
</dbReference>